<dbReference type="InterPro" id="IPR036942">
    <property type="entry name" value="Beta-barrel_TonB_sf"/>
</dbReference>
<dbReference type="GO" id="GO:0009279">
    <property type="term" value="C:cell outer membrane"/>
    <property type="evidence" value="ECO:0007669"/>
    <property type="project" value="UniProtKB-SubCell"/>
</dbReference>
<gene>
    <name evidence="7" type="ORF">SAMN04488108_2047</name>
</gene>
<feature type="domain" description="TonB-dependent receptor plug" evidence="6">
    <location>
        <begin position="142"/>
        <end position="241"/>
    </location>
</feature>
<reference evidence="8" key="1">
    <citation type="submission" date="2016-12" db="EMBL/GenBank/DDBJ databases">
        <authorList>
            <person name="Varghese N."/>
            <person name="Submissions S."/>
        </authorList>
    </citation>
    <scope>NUCLEOTIDE SEQUENCE [LARGE SCALE GENOMIC DNA]</scope>
    <source>
        <strain evidence="8">DSM 25035</strain>
    </source>
</reference>
<dbReference type="InterPro" id="IPR000531">
    <property type="entry name" value="Beta-barrel_TonB"/>
</dbReference>
<comment type="similarity">
    <text evidence="4">Belongs to the TonB-dependent receptor family.</text>
</comment>
<dbReference type="Gene3D" id="2.170.130.10">
    <property type="entry name" value="TonB-dependent receptor, plug domain"/>
    <property type="match status" value="1"/>
</dbReference>
<dbReference type="InterPro" id="IPR037066">
    <property type="entry name" value="Plug_dom_sf"/>
</dbReference>
<comment type="subcellular location">
    <subcellularLocation>
        <location evidence="1 4">Cell outer membrane</location>
    </subcellularLocation>
</comment>
<dbReference type="Gene3D" id="2.60.40.1120">
    <property type="entry name" value="Carboxypeptidase-like, regulatory domain"/>
    <property type="match status" value="1"/>
</dbReference>
<dbReference type="PANTHER" id="PTHR40980:SF5">
    <property type="entry name" value="TONB-DEPENDENT RECEPTOR"/>
    <property type="match status" value="1"/>
</dbReference>
<feature type="domain" description="TonB-dependent receptor-like beta-barrel" evidence="5">
    <location>
        <begin position="452"/>
        <end position="931"/>
    </location>
</feature>
<keyword evidence="8" id="KW-1185">Reference proteome</keyword>
<dbReference type="EMBL" id="FRXN01000002">
    <property type="protein sequence ID" value="SHO62275.1"/>
    <property type="molecule type" value="Genomic_DNA"/>
</dbReference>
<evidence type="ECO:0000256" key="2">
    <source>
        <dbReference type="ARBA" id="ARBA00023136"/>
    </source>
</evidence>
<dbReference type="RefSeq" id="WP_073571659.1">
    <property type="nucleotide sequence ID" value="NZ_FRXN01000002.1"/>
</dbReference>
<dbReference type="Gene3D" id="2.40.170.20">
    <property type="entry name" value="TonB-dependent receptor, beta-barrel domain"/>
    <property type="match status" value="1"/>
</dbReference>
<keyword evidence="7" id="KW-0675">Receptor</keyword>
<sequence>MKNKSTKLFTKGTLILLIVVISQIIAGFAFAQKGTIRGAIFEESTGEPLFGVSVLVKETATGAVTDFDGKFEIQVDPGTYTLQISYISYATVELTEVEVTSGEVKVINDILMADEASDLETVTVSASAIRTTESALMSVKRNAANLMDGISASTFRQIGDGDAAAAVKRVTGVSIEGGKYIYVRGLGDRYTKTVLNGVDIPGLDPDRNSIQMDIFPTNVIDNIIVSKSFTADLPADFTGGVVDIETKDFPEEKTMRLSLSGGLNPSMHFNSNYLKYDGGKTDWLGFDDGTRAIPTDGRTDIPQYGDAVGNPNGPKGLEYQEILRSFNKNLGGYRTNSLMDMGLSFSLGNQIARTKATWGYNFALTYKNETEFYQDAEFNLYAKPRESTDIELEALERQKGDYGVNNVLLGGLAGIALKTDNSKYKLNIMHLQNGESKAGEFDFVNTNLGANFEAKQYNLEYSQRALTSVLLGGTHYFNARDWEVNWKLAPTRSTIDDPDVRFTRFRVPNNTVSTEVGLPARIWRSLEEYSVAGKVDVAKQLSLFQRESKLKVGTNYVFKYRDFNIQSFQFATGDSEFTGDPNEIMLEENLFSADNRNGVRYNADFIPINPNEYQSIATNVGGYASLEAKPSDKLKAIVGLRVEKFNQYYTGTNQTGTINFDLVTMLDDIDFFPTVNFIYNLKENQNLRVSASRTIARPSFKELSYAEILDPITGRTFIGGLYPETTNGGSEVLWDGNLVSTRINNFDVRWEAFQDRGQMFSVSAFYKTFDKPIEMVQFLSDPGAFQPRNVGNGSVAGLEFEFRKSLKFIAPSLENFNWNTNVTITQSQIKMSESEYRSRTLTAREGQEIKDTRDMAGQAPFIINTGFGYQDYNTGWEAGLFYNVQGPTLNYVGFGNRTDTYTVPFHSLNLNVNKSFGADERIQAGFGVQNILNDKKELVFSSYQAQDQIFTRLAPGTKMTFRVAFSF</sequence>
<dbReference type="SUPFAM" id="SSF49464">
    <property type="entry name" value="Carboxypeptidase regulatory domain-like"/>
    <property type="match status" value="1"/>
</dbReference>
<keyword evidence="4" id="KW-0798">TonB box</keyword>
<organism evidence="7 8">
    <name type="scientific">Algoriphagus zhangzhouensis</name>
    <dbReference type="NCBI Taxonomy" id="1073327"/>
    <lineage>
        <taxon>Bacteria</taxon>
        <taxon>Pseudomonadati</taxon>
        <taxon>Bacteroidota</taxon>
        <taxon>Cytophagia</taxon>
        <taxon>Cytophagales</taxon>
        <taxon>Cyclobacteriaceae</taxon>
        <taxon>Algoriphagus</taxon>
    </lineage>
</organism>
<evidence type="ECO:0000256" key="1">
    <source>
        <dbReference type="ARBA" id="ARBA00004442"/>
    </source>
</evidence>
<evidence type="ECO:0000259" key="6">
    <source>
        <dbReference type="Pfam" id="PF07715"/>
    </source>
</evidence>
<dbReference type="SUPFAM" id="SSF56935">
    <property type="entry name" value="Porins"/>
    <property type="match status" value="1"/>
</dbReference>
<keyword evidence="2 4" id="KW-0472">Membrane</keyword>
<keyword evidence="3" id="KW-0998">Cell outer membrane</keyword>
<dbReference type="InterPro" id="IPR012910">
    <property type="entry name" value="Plug_dom"/>
</dbReference>
<dbReference type="OrthoDB" id="9768470at2"/>
<evidence type="ECO:0000259" key="5">
    <source>
        <dbReference type="Pfam" id="PF00593"/>
    </source>
</evidence>
<dbReference type="Pfam" id="PF07715">
    <property type="entry name" value="Plug"/>
    <property type="match status" value="1"/>
</dbReference>
<evidence type="ECO:0000313" key="7">
    <source>
        <dbReference type="EMBL" id="SHO62275.1"/>
    </source>
</evidence>
<dbReference type="Pfam" id="PF13715">
    <property type="entry name" value="CarbopepD_reg_2"/>
    <property type="match status" value="1"/>
</dbReference>
<protein>
    <submittedName>
        <fullName evidence="7">TonB-dependent receptor</fullName>
    </submittedName>
</protein>
<proteinExistence type="inferred from homology"/>
<accession>A0A1M7ZBJ7</accession>
<dbReference type="STRING" id="1073327.SAMN04488108_2047"/>
<dbReference type="PANTHER" id="PTHR40980">
    <property type="entry name" value="PLUG DOMAIN-CONTAINING PROTEIN"/>
    <property type="match status" value="1"/>
</dbReference>
<dbReference type="InterPro" id="IPR008969">
    <property type="entry name" value="CarboxyPept-like_regulatory"/>
</dbReference>
<evidence type="ECO:0000256" key="4">
    <source>
        <dbReference type="RuleBase" id="RU003357"/>
    </source>
</evidence>
<name>A0A1M7ZBJ7_9BACT</name>
<evidence type="ECO:0000256" key="3">
    <source>
        <dbReference type="ARBA" id="ARBA00023237"/>
    </source>
</evidence>
<evidence type="ECO:0000313" key="8">
    <source>
        <dbReference type="Proteomes" id="UP000184609"/>
    </source>
</evidence>
<dbReference type="Pfam" id="PF00593">
    <property type="entry name" value="TonB_dep_Rec_b-barrel"/>
    <property type="match status" value="1"/>
</dbReference>
<dbReference type="Proteomes" id="UP000184609">
    <property type="component" value="Unassembled WGS sequence"/>
</dbReference>
<dbReference type="AlphaFoldDB" id="A0A1M7ZBJ7"/>